<feature type="compositionally biased region" description="Low complexity" evidence="1">
    <location>
        <begin position="68"/>
        <end position="80"/>
    </location>
</feature>
<sequence length="616" mass="65443">MERSEPALVPEWLRSTGTVTGGGNSAHHFASSSSHSDVSSLVHHGRNRNSRNINDFDSPRSSFLDRTSSLNSRRSSSNGSAKHAYSSFSRSHRDKDRERDKDRSSFADHWDRDSSDPLECISTSRVEKDTLRRSHSMVSRKQGEPLPRRIAVDSRDSGINNHNNGNGLLSGGTSGSSIHKAVFDKDFPSLANEERQGVPEIVRVSSPGLSSASQSLPVGNSALIGGEGWTSALAEVPTVVGSSSTGSLAAPLTVSSSGSGAPSVNPGLNMAETLVLAPSRTRTAPQLSVKTQKREELAIKQSRQLIPVTPSMPKGSVLNSSDKSKAKPAVRTSEMNVAVKSAQQQPSLMHHGNQSTLGGHAKTDMPKTSGKLLVLKPGWDNGVSSPTQKEVASPTANANSRAVTNQHAVAPVTSAPARNSNNTKLSAVERKAIALNHIAGFTVEKRPSLAQTQSRNDFFNLLKKKTSTNTSAGLSESDPNSSSPTAEKSEVTKEVAGASATSHAKENGAAATSNGDNCEEAQRFSDDGEKNMSSAAMVYPDEEEAAFLRSLGWEENSGEDEGLTEEEINAFYQEYMKLRPSLKLCRGMQPKLGECFATDLAGASSELSSSDSGSEA</sequence>
<evidence type="ECO:0000256" key="1">
    <source>
        <dbReference type="SAM" id="MobiDB-lite"/>
    </source>
</evidence>
<feature type="compositionally biased region" description="Polar residues" evidence="1">
    <location>
        <begin position="50"/>
        <end position="67"/>
    </location>
</feature>
<accession>A0A1R3HR74</accession>
<reference evidence="2 3" key="1">
    <citation type="submission" date="2013-09" db="EMBL/GenBank/DDBJ databases">
        <title>Corchorus capsularis genome sequencing.</title>
        <authorList>
            <person name="Alam M."/>
            <person name="Haque M.S."/>
            <person name="Islam M.S."/>
            <person name="Emdad E.M."/>
            <person name="Islam M.M."/>
            <person name="Ahmed B."/>
            <person name="Halim A."/>
            <person name="Hossen Q.M.M."/>
            <person name="Hossain M.Z."/>
            <person name="Ahmed R."/>
            <person name="Khan M.M."/>
            <person name="Islam R."/>
            <person name="Rashid M.M."/>
            <person name="Khan S.A."/>
            <person name="Rahman M.S."/>
            <person name="Alam M."/>
        </authorList>
    </citation>
    <scope>NUCLEOTIDE SEQUENCE [LARGE SCALE GENOMIC DNA]</scope>
    <source>
        <strain evidence="3">cv. CVL-1</strain>
        <tissue evidence="2">Whole seedling</tissue>
    </source>
</reference>
<feature type="region of interest" description="Disordered" evidence="1">
    <location>
        <begin position="154"/>
        <end position="173"/>
    </location>
</feature>
<feature type="region of interest" description="Disordered" evidence="1">
    <location>
        <begin position="308"/>
        <end position="403"/>
    </location>
</feature>
<dbReference type="AlphaFoldDB" id="A0A1R3HR74"/>
<feature type="region of interest" description="Disordered" evidence="1">
    <location>
        <begin position="468"/>
        <end position="537"/>
    </location>
</feature>
<dbReference type="EMBL" id="AWWV01011331">
    <property type="protein sequence ID" value="OMO72843.1"/>
    <property type="molecule type" value="Genomic_DNA"/>
</dbReference>
<dbReference type="OrthoDB" id="848545at2759"/>
<evidence type="ECO:0000313" key="2">
    <source>
        <dbReference type="EMBL" id="OMO72843.1"/>
    </source>
</evidence>
<feature type="compositionally biased region" description="Polar residues" evidence="1">
    <location>
        <begin position="341"/>
        <end position="357"/>
    </location>
</feature>
<evidence type="ECO:0000313" key="3">
    <source>
        <dbReference type="Proteomes" id="UP000188268"/>
    </source>
</evidence>
<feature type="compositionally biased region" description="Polar residues" evidence="1">
    <location>
        <begin position="382"/>
        <end position="403"/>
    </location>
</feature>
<comment type="caution">
    <text evidence="2">The sequence shown here is derived from an EMBL/GenBank/DDBJ whole genome shotgun (WGS) entry which is preliminary data.</text>
</comment>
<feature type="compositionally biased region" description="Basic and acidic residues" evidence="1">
    <location>
        <begin position="520"/>
        <end position="530"/>
    </location>
</feature>
<name>A0A1R3HR74_COCAP</name>
<feature type="compositionally biased region" description="Low complexity" evidence="1">
    <location>
        <begin position="25"/>
        <end position="42"/>
    </location>
</feature>
<dbReference type="Gramene" id="OMO72843">
    <property type="protein sequence ID" value="OMO72843"/>
    <property type="gene ID" value="CCACVL1_17564"/>
</dbReference>
<dbReference type="OMA" id="EINPPWE"/>
<proteinExistence type="predicted"/>
<feature type="region of interest" description="Disordered" evidence="1">
    <location>
        <begin position="1"/>
        <end position="145"/>
    </location>
</feature>
<protein>
    <submittedName>
        <fullName evidence="2">Uncharacterized protein</fullName>
    </submittedName>
</protein>
<feature type="compositionally biased region" description="Polar residues" evidence="1">
    <location>
        <begin position="468"/>
        <end position="486"/>
    </location>
</feature>
<dbReference type="STRING" id="210143.A0A1R3HR74"/>
<dbReference type="PANTHER" id="PTHR34112">
    <property type="entry name" value="C-JUN-AMINO-TERMINAL KINASE-INTERACTING PROTEIN"/>
    <property type="match status" value="1"/>
</dbReference>
<dbReference type="PANTHER" id="PTHR34112:SF18">
    <property type="entry name" value="C-JUN-AMINO-TERMINAL KINASE-INTERACTING PROTEIN"/>
    <property type="match status" value="1"/>
</dbReference>
<keyword evidence="3" id="KW-1185">Reference proteome</keyword>
<feature type="compositionally biased region" description="Basic and acidic residues" evidence="1">
    <location>
        <begin position="91"/>
        <end position="115"/>
    </location>
</feature>
<organism evidence="2 3">
    <name type="scientific">Corchorus capsularis</name>
    <name type="common">Jute</name>
    <dbReference type="NCBI Taxonomy" id="210143"/>
    <lineage>
        <taxon>Eukaryota</taxon>
        <taxon>Viridiplantae</taxon>
        <taxon>Streptophyta</taxon>
        <taxon>Embryophyta</taxon>
        <taxon>Tracheophyta</taxon>
        <taxon>Spermatophyta</taxon>
        <taxon>Magnoliopsida</taxon>
        <taxon>eudicotyledons</taxon>
        <taxon>Gunneridae</taxon>
        <taxon>Pentapetalae</taxon>
        <taxon>rosids</taxon>
        <taxon>malvids</taxon>
        <taxon>Malvales</taxon>
        <taxon>Malvaceae</taxon>
        <taxon>Grewioideae</taxon>
        <taxon>Apeibeae</taxon>
        <taxon>Corchorus</taxon>
    </lineage>
</organism>
<feature type="compositionally biased region" description="Low complexity" evidence="1">
    <location>
        <begin position="157"/>
        <end position="167"/>
    </location>
</feature>
<gene>
    <name evidence="2" type="ORF">CCACVL1_17564</name>
</gene>
<dbReference type="Proteomes" id="UP000188268">
    <property type="component" value="Unassembled WGS sequence"/>
</dbReference>